<dbReference type="InterPro" id="IPR036890">
    <property type="entry name" value="HATPase_C_sf"/>
</dbReference>
<dbReference type="RefSeq" id="WP_185682351.1">
    <property type="nucleotide sequence ID" value="NZ_JACLAU010000003.1"/>
</dbReference>
<keyword evidence="3" id="KW-0597">Phosphoprotein</keyword>
<evidence type="ECO:0000256" key="3">
    <source>
        <dbReference type="ARBA" id="ARBA00022553"/>
    </source>
</evidence>
<dbReference type="InterPro" id="IPR004358">
    <property type="entry name" value="Sig_transdc_His_kin-like_C"/>
</dbReference>
<keyword evidence="6" id="KW-0902">Two-component regulatory system</keyword>
<comment type="catalytic activity">
    <reaction evidence="1">
        <text>ATP + protein L-histidine = ADP + protein N-phospho-L-histidine.</text>
        <dbReference type="EC" id="2.7.13.3"/>
    </reaction>
</comment>
<accession>A0A7X1F5P1</accession>
<proteinExistence type="predicted"/>
<keyword evidence="9" id="KW-1185">Reference proteome</keyword>
<evidence type="ECO:0000256" key="4">
    <source>
        <dbReference type="ARBA" id="ARBA00022679"/>
    </source>
</evidence>
<dbReference type="CDD" id="cd00075">
    <property type="entry name" value="HATPase"/>
    <property type="match status" value="1"/>
</dbReference>
<dbReference type="SUPFAM" id="SSF55874">
    <property type="entry name" value="ATPase domain of HSP90 chaperone/DNA topoisomerase II/histidine kinase"/>
    <property type="match status" value="1"/>
</dbReference>
<dbReference type="EC" id="2.7.13.3" evidence="2"/>
<evidence type="ECO:0000313" key="9">
    <source>
        <dbReference type="Proteomes" id="UP000520156"/>
    </source>
</evidence>
<sequence length="456" mass="48693">MPASTSIARARTDAADRLVAADEPLLGLQLRCGGDLPGVIAIPALREAVGKARMLGLKLARPIIAQDGGDSVTAWVEIDPRDDGCLIEFRHWRAKPLPAEDEGHVARRKLAAERQIAELHARLDARQNVLYAAAETAELAELAARMDAGRGRPWTDFVTIPGSAHQQPLHWRLLDGAPVAVAGSDRPWRATLVPVGLPGAEPAGFELYLGSDFPAPQQAEPSPVAEQIRARMIGREVAPVLRQPIARIIANAETIRSRLAGPLSEEYSGYAADIATAGQHLLALIDDLTDLEVVEADDFTTAPDRIDLAEVARQAAGILGVKSRERGIRIDAPKEGEALPAVAEFRRVLQVLLNLVGNALGYAPEGSQIWIRLEQDGPMARVIVADQGPGLDPAQHDKVFEKFERLGRSGDGGSGLGLYISRRLARAMGGNLTVESAPGQGARFILTVPAADPAGH</sequence>
<dbReference type="Proteomes" id="UP000520156">
    <property type="component" value="Unassembled WGS sequence"/>
</dbReference>
<dbReference type="Gene3D" id="3.30.565.10">
    <property type="entry name" value="Histidine kinase-like ATPase, C-terminal domain"/>
    <property type="match status" value="1"/>
</dbReference>
<evidence type="ECO:0000256" key="1">
    <source>
        <dbReference type="ARBA" id="ARBA00000085"/>
    </source>
</evidence>
<dbReference type="Pfam" id="PF02518">
    <property type="entry name" value="HATPase_c"/>
    <property type="match status" value="1"/>
</dbReference>
<dbReference type="Pfam" id="PF00512">
    <property type="entry name" value="HisKA"/>
    <property type="match status" value="1"/>
</dbReference>
<dbReference type="InterPro" id="IPR005467">
    <property type="entry name" value="His_kinase_dom"/>
</dbReference>
<keyword evidence="4" id="KW-0808">Transferase</keyword>
<dbReference type="SMART" id="SM00387">
    <property type="entry name" value="HATPase_c"/>
    <property type="match status" value="1"/>
</dbReference>
<comment type="caution">
    <text evidence="8">The sequence shown here is derived from an EMBL/GenBank/DDBJ whole genome shotgun (WGS) entry which is preliminary data.</text>
</comment>
<gene>
    <name evidence="8" type="ORF">H7F49_03785</name>
</gene>
<dbReference type="PRINTS" id="PR00344">
    <property type="entry name" value="BCTRLSENSOR"/>
</dbReference>
<dbReference type="EMBL" id="JACLAU010000003">
    <property type="protein sequence ID" value="MBC2650813.1"/>
    <property type="molecule type" value="Genomic_DNA"/>
</dbReference>
<evidence type="ECO:0000256" key="6">
    <source>
        <dbReference type="ARBA" id="ARBA00023012"/>
    </source>
</evidence>
<evidence type="ECO:0000256" key="2">
    <source>
        <dbReference type="ARBA" id="ARBA00012438"/>
    </source>
</evidence>
<protein>
    <recommendedName>
        <fullName evidence="2">histidine kinase</fullName>
        <ecNumber evidence="2">2.7.13.3</ecNumber>
    </recommendedName>
</protein>
<dbReference type="PROSITE" id="PS50109">
    <property type="entry name" value="HIS_KIN"/>
    <property type="match status" value="1"/>
</dbReference>
<organism evidence="8 9">
    <name type="scientific">Novosphingobium aerophilum</name>
    <dbReference type="NCBI Taxonomy" id="2839843"/>
    <lineage>
        <taxon>Bacteria</taxon>
        <taxon>Pseudomonadati</taxon>
        <taxon>Pseudomonadota</taxon>
        <taxon>Alphaproteobacteria</taxon>
        <taxon>Sphingomonadales</taxon>
        <taxon>Sphingomonadaceae</taxon>
        <taxon>Novosphingobium</taxon>
    </lineage>
</organism>
<reference evidence="8 9" key="1">
    <citation type="submission" date="2020-08" db="EMBL/GenBank/DDBJ databases">
        <title>The genome sequence of Novosphingobium flavum 4Y4.</title>
        <authorList>
            <person name="Liu Y."/>
        </authorList>
    </citation>
    <scope>NUCLEOTIDE SEQUENCE [LARGE SCALE GENOMIC DNA]</scope>
    <source>
        <strain evidence="8 9">4Y4</strain>
    </source>
</reference>
<evidence type="ECO:0000256" key="5">
    <source>
        <dbReference type="ARBA" id="ARBA00022777"/>
    </source>
</evidence>
<keyword evidence="5 8" id="KW-0418">Kinase</keyword>
<dbReference type="CDD" id="cd00082">
    <property type="entry name" value="HisKA"/>
    <property type="match status" value="1"/>
</dbReference>
<feature type="domain" description="Histidine kinase" evidence="7">
    <location>
        <begin position="236"/>
        <end position="452"/>
    </location>
</feature>
<dbReference type="SUPFAM" id="SSF47384">
    <property type="entry name" value="Homodimeric domain of signal transducing histidine kinase"/>
    <property type="match status" value="1"/>
</dbReference>
<dbReference type="InterPro" id="IPR036097">
    <property type="entry name" value="HisK_dim/P_sf"/>
</dbReference>
<name>A0A7X1F5P1_9SPHN</name>
<evidence type="ECO:0000313" key="8">
    <source>
        <dbReference type="EMBL" id="MBC2650813.1"/>
    </source>
</evidence>
<dbReference type="PANTHER" id="PTHR43711:SF26">
    <property type="entry name" value="SENSOR HISTIDINE KINASE RCSC"/>
    <property type="match status" value="1"/>
</dbReference>
<dbReference type="AlphaFoldDB" id="A0A7X1F5P1"/>
<dbReference type="GO" id="GO:0000155">
    <property type="term" value="F:phosphorelay sensor kinase activity"/>
    <property type="evidence" value="ECO:0007669"/>
    <property type="project" value="InterPro"/>
</dbReference>
<dbReference type="Gene3D" id="1.10.287.130">
    <property type="match status" value="1"/>
</dbReference>
<dbReference type="InterPro" id="IPR050736">
    <property type="entry name" value="Sensor_HK_Regulatory"/>
</dbReference>
<dbReference type="InterPro" id="IPR003594">
    <property type="entry name" value="HATPase_dom"/>
</dbReference>
<dbReference type="InterPro" id="IPR003661">
    <property type="entry name" value="HisK_dim/P_dom"/>
</dbReference>
<evidence type="ECO:0000259" key="7">
    <source>
        <dbReference type="PROSITE" id="PS50109"/>
    </source>
</evidence>
<dbReference type="PANTHER" id="PTHR43711">
    <property type="entry name" value="TWO-COMPONENT HISTIDINE KINASE"/>
    <property type="match status" value="1"/>
</dbReference>